<dbReference type="AlphaFoldDB" id="A0A0F0CIZ5"/>
<keyword evidence="2" id="KW-1185">Reference proteome</keyword>
<comment type="caution">
    <text evidence="1">The sequence shown here is derived from an EMBL/GenBank/DDBJ whole genome shotgun (WGS) entry which is preliminary data.</text>
</comment>
<accession>A0A0F0CIZ5</accession>
<proteinExistence type="predicted"/>
<evidence type="ECO:0000313" key="1">
    <source>
        <dbReference type="EMBL" id="KJJ83172.1"/>
    </source>
</evidence>
<dbReference type="Proteomes" id="UP000033428">
    <property type="component" value="Unassembled WGS sequence"/>
</dbReference>
<reference evidence="1 2" key="1">
    <citation type="submission" date="2015-02" db="EMBL/GenBank/DDBJ databases">
        <title>Single-cell genomics of uncultivated deep-branching MTB reveals a conserved set of magnetosome genes.</title>
        <authorList>
            <person name="Kolinko S."/>
            <person name="Richter M."/>
            <person name="Glockner F.O."/>
            <person name="Brachmann A."/>
            <person name="Schuler D."/>
        </authorList>
    </citation>
    <scope>NUCLEOTIDE SEQUENCE [LARGE SCALE GENOMIC DNA]</scope>
    <source>
        <strain evidence="1">SKK-01</strain>
    </source>
</reference>
<name>A0A0F0CIZ5_9BACT</name>
<dbReference type="EMBL" id="JYNY01000646">
    <property type="protein sequence ID" value="KJJ83172.1"/>
    <property type="molecule type" value="Genomic_DNA"/>
</dbReference>
<evidence type="ECO:0000313" key="2">
    <source>
        <dbReference type="Proteomes" id="UP000033428"/>
    </source>
</evidence>
<protein>
    <submittedName>
        <fullName evidence="1">Uncharacterized protein</fullName>
    </submittedName>
</protein>
<gene>
    <name evidence="1" type="ORF">OMAG_002961</name>
</gene>
<sequence length="73" mass="8038">MDDSPYGKALEIVITHESAVGKYIASFPICDDCGSYTFNSAINSDTPHSFALIDNIVFKFLIRTSIKASKNTF</sequence>
<organism evidence="1 2">
    <name type="scientific">Candidatus Omnitrophus magneticus</name>
    <dbReference type="NCBI Taxonomy" id="1609969"/>
    <lineage>
        <taxon>Bacteria</taxon>
        <taxon>Pseudomonadati</taxon>
        <taxon>Candidatus Omnitrophota</taxon>
        <taxon>Candidatus Omnitrophus</taxon>
    </lineage>
</organism>